<sequence>MATSALRTTAARVCTRSSVSSSSRPFSSASSPLLARSTAYRPKRTPTFYGQHATAHPQEPGQPAPKREETDTTGHPLWRFFHEQQPLEVPDKRKDNSSRSYSSAELRLKSFTELHQLWYVLLRERNVLLTQREEARRLRVDLSGYTAVPDKLRLCQKSMARIKQVISERRHAALEAAEILRSRGQLDDAARVEDEARVAQEVVQNSDERANAAAGERS</sequence>
<dbReference type="EMBL" id="PJQD01000014">
    <property type="protein sequence ID" value="POY75468.1"/>
    <property type="molecule type" value="Genomic_DNA"/>
</dbReference>
<accession>A0A2S5BFB2</accession>
<dbReference type="GO" id="GO:0032543">
    <property type="term" value="P:mitochondrial translation"/>
    <property type="evidence" value="ECO:0007669"/>
    <property type="project" value="TreeGrafter"/>
</dbReference>
<keyword evidence="3" id="KW-0689">Ribosomal protein</keyword>
<proteinExistence type="inferred from homology"/>
<reference evidence="9 10" key="1">
    <citation type="journal article" date="2018" name="Front. Microbiol.">
        <title>Prospects for Fungal Bioremediation of Acidic Radioactive Waste Sites: Characterization and Genome Sequence of Rhodotorula taiwanensis MD1149.</title>
        <authorList>
            <person name="Tkavc R."/>
            <person name="Matrosova V.Y."/>
            <person name="Grichenko O.E."/>
            <person name="Gostincar C."/>
            <person name="Volpe R.P."/>
            <person name="Klimenkova P."/>
            <person name="Gaidamakova E.K."/>
            <person name="Zhou C.E."/>
            <person name="Stewart B.J."/>
            <person name="Lyman M.G."/>
            <person name="Malfatti S.A."/>
            <person name="Rubinfeld B."/>
            <person name="Courtot M."/>
            <person name="Singh J."/>
            <person name="Dalgard C.L."/>
            <person name="Hamilton T."/>
            <person name="Frey K.G."/>
            <person name="Gunde-Cimerman N."/>
            <person name="Dugan L."/>
            <person name="Daly M.J."/>
        </authorList>
    </citation>
    <scope>NUCLEOTIDE SEQUENCE [LARGE SCALE GENOMIC DNA]</scope>
    <source>
        <strain evidence="9 10">MD1149</strain>
    </source>
</reference>
<evidence type="ECO:0000313" key="10">
    <source>
        <dbReference type="Proteomes" id="UP000237144"/>
    </source>
</evidence>
<name>A0A2S5BFB2_9BASI</name>
<dbReference type="PANTHER" id="PTHR21183:SF18">
    <property type="entry name" value="LARGE RIBOSOMAL SUBUNIT PROTEIN UL29M"/>
    <property type="match status" value="1"/>
</dbReference>
<feature type="region of interest" description="Disordered" evidence="8">
    <location>
        <begin position="1"/>
        <end position="72"/>
    </location>
</feature>
<gene>
    <name evidence="9" type="ORF">BMF94_1370</name>
</gene>
<keyword evidence="10" id="KW-1185">Reference proteome</keyword>
<organism evidence="9 10">
    <name type="scientific">Rhodotorula taiwanensis</name>
    <dbReference type="NCBI Taxonomy" id="741276"/>
    <lineage>
        <taxon>Eukaryota</taxon>
        <taxon>Fungi</taxon>
        <taxon>Dikarya</taxon>
        <taxon>Basidiomycota</taxon>
        <taxon>Pucciniomycotina</taxon>
        <taxon>Microbotryomycetes</taxon>
        <taxon>Sporidiobolales</taxon>
        <taxon>Sporidiobolaceae</taxon>
        <taxon>Rhodotorula</taxon>
    </lineage>
</organism>
<dbReference type="Gene3D" id="6.10.330.20">
    <property type="match status" value="1"/>
</dbReference>
<dbReference type="OrthoDB" id="270763at2759"/>
<comment type="subcellular location">
    <subcellularLocation>
        <location evidence="1">Mitochondrion</location>
    </subcellularLocation>
</comment>
<dbReference type="AlphaFoldDB" id="A0A2S5BFB2"/>
<evidence type="ECO:0000256" key="5">
    <source>
        <dbReference type="ARBA" id="ARBA00023274"/>
    </source>
</evidence>
<evidence type="ECO:0000256" key="8">
    <source>
        <dbReference type="SAM" id="MobiDB-lite"/>
    </source>
</evidence>
<keyword evidence="4" id="KW-0496">Mitochondrion</keyword>
<dbReference type="InterPro" id="IPR038340">
    <property type="entry name" value="MRP-L47_sf"/>
</dbReference>
<feature type="compositionally biased region" description="Low complexity" evidence="8">
    <location>
        <begin position="10"/>
        <end position="39"/>
    </location>
</feature>
<dbReference type="Proteomes" id="UP000237144">
    <property type="component" value="Unassembled WGS sequence"/>
</dbReference>
<protein>
    <recommendedName>
        <fullName evidence="6">Large ribosomal subunit protein uL29m</fullName>
    </recommendedName>
    <alternativeName>
        <fullName evidence="7">54S ribosomal protein L4, mitochondrial</fullName>
    </alternativeName>
</protein>
<evidence type="ECO:0000256" key="2">
    <source>
        <dbReference type="ARBA" id="ARBA00009254"/>
    </source>
</evidence>
<keyword evidence="5" id="KW-0687">Ribonucleoprotein</keyword>
<evidence type="ECO:0000256" key="7">
    <source>
        <dbReference type="ARBA" id="ARBA00035399"/>
    </source>
</evidence>
<dbReference type="PANTHER" id="PTHR21183">
    <property type="entry name" value="RIBOSOMAL PROTEIN L47, MITOCHONDRIAL-RELATED"/>
    <property type="match status" value="1"/>
</dbReference>
<evidence type="ECO:0000256" key="3">
    <source>
        <dbReference type="ARBA" id="ARBA00022980"/>
    </source>
</evidence>
<evidence type="ECO:0000256" key="6">
    <source>
        <dbReference type="ARBA" id="ARBA00035289"/>
    </source>
</evidence>
<dbReference type="Pfam" id="PF06984">
    <property type="entry name" value="MRP-L47"/>
    <property type="match status" value="1"/>
</dbReference>
<evidence type="ECO:0000256" key="1">
    <source>
        <dbReference type="ARBA" id="ARBA00004173"/>
    </source>
</evidence>
<comment type="caution">
    <text evidence="9">The sequence shown here is derived from an EMBL/GenBank/DDBJ whole genome shotgun (WGS) entry which is preliminary data.</text>
</comment>
<dbReference type="GO" id="GO:0005762">
    <property type="term" value="C:mitochondrial large ribosomal subunit"/>
    <property type="evidence" value="ECO:0007669"/>
    <property type="project" value="TreeGrafter"/>
</dbReference>
<dbReference type="STRING" id="741276.A0A2S5BFB2"/>
<dbReference type="GO" id="GO:0003735">
    <property type="term" value="F:structural constituent of ribosome"/>
    <property type="evidence" value="ECO:0007669"/>
    <property type="project" value="InterPro"/>
</dbReference>
<evidence type="ECO:0000313" key="9">
    <source>
        <dbReference type="EMBL" id="POY75468.1"/>
    </source>
</evidence>
<dbReference type="InterPro" id="IPR010729">
    <property type="entry name" value="Ribosomal_uL29_mit"/>
</dbReference>
<comment type="similarity">
    <text evidence="2">Belongs to the universal ribosomal protein uL29 family.</text>
</comment>
<evidence type="ECO:0000256" key="4">
    <source>
        <dbReference type="ARBA" id="ARBA00023128"/>
    </source>
</evidence>